<evidence type="ECO:0000313" key="2">
    <source>
        <dbReference type="EMBL" id="KAL1520237.1"/>
    </source>
</evidence>
<keyword evidence="3" id="KW-1185">Reference proteome</keyword>
<feature type="compositionally biased region" description="Basic and acidic residues" evidence="1">
    <location>
        <begin position="166"/>
        <end position="177"/>
    </location>
</feature>
<organism evidence="2 3">
    <name type="scientific">Prymnesium parvum</name>
    <name type="common">Toxic golden alga</name>
    <dbReference type="NCBI Taxonomy" id="97485"/>
    <lineage>
        <taxon>Eukaryota</taxon>
        <taxon>Haptista</taxon>
        <taxon>Haptophyta</taxon>
        <taxon>Prymnesiophyceae</taxon>
        <taxon>Prymnesiales</taxon>
        <taxon>Prymnesiaceae</taxon>
        <taxon>Prymnesium</taxon>
    </lineage>
</organism>
<feature type="compositionally biased region" description="Low complexity" evidence="1">
    <location>
        <begin position="16"/>
        <end position="26"/>
    </location>
</feature>
<dbReference type="AlphaFoldDB" id="A0AB34JHG3"/>
<proteinExistence type="predicted"/>
<dbReference type="Proteomes" id="UP001515480">
    <property type="component" value="Unassembled WGS sequence"/>
</dbReference>
<evidence type="ECO:0000313" key="3">
    <source>
        <dbReference type="Proteomes" id="UP001515480"/>
    </source>
</evidence>
<feature type="region of interest" description="Disordered" evidence="1">
    <location>
        <begin position="263"/>
        <end position="283"/>
    </location>
</feature>
<sequence>MGASQSHPPEPPAPSPRAAEFFSPPADSCEAQFASSPADSCEAQFASSPADSFEAQFASPPADSFEAQFASPPADSCAAEAPTRCGPEESCLTAAGGGAAPSRPRASTPSFRARAASSPPTGASASPGALHEPSRGWYHATSPHRRARASSLPPRAQLSPSSESGESARRACIHRPEAGLYYATPSPGGSGSSTPPPQCATPSPGGSASSKSRRSSENGAATPACGMSHSPQAGRRVSSASRVCEMSFGSKRFGPIESNALRRGSDKLVQLGLPPLPCTQERS</sequence>
<protein>
    <submittedName>
        <fullName evidence="2">Uncharacterized protein</fullName>
    </submittedName>
</protein>
<gene>
    <name evidence="2" type="ORF">AB1Y20_023707</name>
</gene>
<comment type="caution">
    <text evidence="2">The sequence shown here is derived from an EMBL/GenBank/DDBJ whole genome shotgun (WGS) entry which is preliminary data.</text>
</comment>
<feature type="region of interest" description="Disordered" evidence="1">
    <location>
        <begin position="1"/>
        <end position="242"/>
    </location>
</feature>
<reference evidence="2 3" key="1">
    <citation type="journal article" date="2024" name="Science">
        <title>Giant polyketide synthase enzymes in the biosynthesis of giant marine polyether toxins.</title>
        <authorList>
            <person name="Fallon T.R."/>
            <person name="Shende V.V."/>
            <person name="Wierzbicki I.H."/>
            <person name="Pendleton A.L."/>
            <person name="Watervoot N.F."/>
            <person name="Auber R.P."/>
            <person name="Gonzalez D.J."/>
            <person name="Wisecaver J.H."/>
            <person name="Moore B.S."/>
        </authorList>
    </citation>
    <scope>NUCLEOTIDE SEQUENCE [LARGE SCALE GENOMIC DNA]</scope>
    <source>
        <strain evidence="2 3">12B1</strain>
    </source>
</reference>
<evidence type="ECO:0000256" key="1">
    <source>
        <dbReference type="SAM" id="MobiDB-lite"/>
    </source>
</evidence>
<name>A0AB34JHG3_PRYPA</name>
<feature type="compositionally biased region" description="Low complexity" evidence="1">
    <location>
        <begin position="100"/>
        <end position="129"/>
    </location>
</feature>
<accession>A0AB34JHG3</accession>
<dbReference type="EMBL" id="JBGBPQ010000009">
    <property type="protein sequence ID" value="KAL1520237.1"/>
    <property type="molecule type" value="Genomic_DNA"/>
</dbReference>